<dbReference type="EMBL" id="HBUF01626442">
    <property type="protein sequence ID" value="CAG6782203.1"/>
    <property type="molecule type" value="Transcribed_RNA"/>
</dbReference>
<dbReference type="AlphaFoldDB" id="A0A8D9F948"/>
<evidence type="ECO:0000256" key="4">
    <source>
        <dbReference type="ARBA" id="ARBA00022989"/>
    </source>
</evidence>
<evidence type="ECO:0000256" key="6">
    <source>
        <dbReference type="RuleBase" id="RU363108"/>
    </source>
</evidence>
<dbReference type="GO" id="GO:0005886">
    <property type="term" value="C:plasma membrane"/>
    <property type="evidence" value="ECO:0007669"/>
    <property type="project" value="UniProtKB-SubCell"/>
</dbReference>
<keyword evidence="6" id="KW-0807">Transducer</keyword>
<evidence type="ECO:0000256" key="2">
    <source>
        <dbReference type="ARBA" id="ARBA00022475"/>
    </source>
</evidence>
<evidence type="ECO:0000313" key="7">
    <source>
        <dbReference type="EMBL" id="CAG6782203.1"/>
    </source>
</evidence>
<dbReference type="Pfam" id="PF08395">
    <property type="entry name" value="7tm_7"/>
    <property type="match status" value="1"/>
</dbReference>
<keyword evidence="6" id="KW-0675">Receptor</keyword>
<sequence>MVQLHKLDKKVHEIRNITVLYISNIIQLGIIATYPILYFFTDLHFSSLFRQIFNDLNENLDVRSHKKSSINAVRNIFILYYIVVFTGQFLRWHYFGRVFGFALVVSCVIVAYGYVFQTYAMYITIICIIKNELRSVNKKIKEYLNHGQYHLVTKEDIYRLDKKYNTLYNISMKLNEKYSILIASVFFMDTAGIASGIFKVSQNFIETYIAQAATKISPILIHELEWWCHHLCFFLWVIHTSVSTQQKAHKTALLAHKLHLHNTNPELTAATGTFRRHLKLQEMKFTGSDMFDVNYETMLSVSILVHWIRHV</sequence>
<comment type="subcellular location">
    <subcellularLocation>
        <location evidence="1 6">Cell membrane</location>
        <topology evidence="1 6">Multi-pass membrane protein</topology>
    </subcellularLocation>
</comment>
<name>A0A8D9F948_9HEMI</name>
<reference evidence="7" key="1">
    <citation type="submission" date="2021-05" db="EMBL/GenBank/DDBJ databases">
        <authorList>
            <person name="Alioto T."/>
            <person name="Alioto T."/>
            <person name="Gomez Garrido J."/>
        </authorList>
    </citation>
    <scope>NUCLEOTIDE SEQUENCE</scope>
</reference>
<dbReference type="GO" id="GO:0050909">
    <property type="term" value="P:sensory perception of taste"/>
    <property type="evidence" value="ECO:0007669"/>
    <property type="project" value="InterPro"/>
</dbReference>
<keyword evidence="5 6" id="KW-0472">Membrane</keyword>
<keyword evidence="3 6" id="KW-0812">Transmembrane</keyword>
<evidence type="ECO:0000256" key="1">
    <source>
        <dbReference type="ARBA" id="ARBA00004651"/>
    </source>
</evidence>
<feature type="transmembrane region" description="Helical" evidence="6">
    <location>
        <begin position="98"/>
        <end position="129"/>
    </location>
</feature>
<dbReference type="GO" id="GO:0007165">
    <property type="term" value="P:signal transduction"/>
    <property type="evidence" value="ECO:0007669"/>
    <property type="project" value="UniProtKB-KW"/>
</dbReference>
<evidence type="ECO:0000256" key="3">
    <source>
        <dbReference type="ARBA" id="ARBA00022692"/>
    </source>
</evidence>
<evidence type="ECO:0000256" key="5">
    <source>
        <dbReference type="ARBA" id="ARBA00023136"/>
    </source>
</evidence>
<comment type="similarity">
    <text evidence="6">Belongs to the insect chemoreceptor superfamily. Gustatory receptor (GR) family.</text>
</comment>
<proteinExistence type="inferred from homology"/>
<comment type="function">
    <text evidence="6">Gustatory receptor which mediates acceptance or avoidance behavior, depending on its substrates.</text>
</comment>
<accession>A0A8D9F948</accession>
<protein>
    <recommendedName>
        <fullName evidence="6">Gustatory receptor</fullName>
    </recommendedName>
</protein>
<dbReference type="EMBL" id="HBUF01626443">
    <property type="protein sequence ID" value="CAG6782204.1"/>
    <property type="molecule type" value="Transcribed_RNA"/>
</dbReference>
<dbReference type="InterPro" id="IPR013604">
    <property type="entry name" value="7TM_chemorcpt"/>
</dbReference>
<organism evidence="7">
    <name type="scientific">Cacopsylla melanoneura</name>
    <dbReference type="NCBI Taxonomy" id="428564"/>
    <lineage>
        <taxon>Eukaryota</taxon>
        <taxon>Metazoa</taxon>
        <taxon>Ecdysozoa</taxon>
        <taxon>Arthropoda</taxon>
        <taxon>Hexapoda</taxon>
        <taxon>Insecta</taxon>
        <taxon>Pterygota</taxon>
        <taxon>Neoptera</taxon>
        <taxon>Paraneoptera</taxon>
        <taxon>Hemiptera</taxon>
        <taxon>Sternorrhyncha</taxon>
        <taxon>Psylloidea</taxon>
        <taxon>Psyllidae</taxon>
        <taxon>Psyllinae</taxon>
        <taxon>Cacopsylla</taxon>
    </lineage>
</organism>
<feature type="transmembrane region" description="Helical" evidence="6">
    <location>
        <begin position="20"/>
        <end position="40"/>
    </location>
</feature>
<keyword evidence="4 6" id="KW-1133">Transmembrane helix</keyword>
<keyword evidence="2 6" id="KW-1003">Cell membrane</keyword>
<comment type="caution">
    <text evidence="6">Lacks conserved residue(s) required for the propagation of feature annotation.</text>
</comment>
<feature type="transmembrane region" description="Helical" evidence="6">
    <location>
        <begin position="72"/>
        <end position="92"/>
    </location>
</feature>